<dbReference type="GO" id="GO:0005506">
    <property type="term" value="F:iron ion binding"/>
    <property type="evidence" value="ECO:0007669"/>
    <property type="project" value="InterPro"/>
</dbReference>
<dbReference type="SUPFAM" id="SSF48264">
    <property type="entry name" value="Cytochrome P450"/>
    <property type="match status" value="1"/>
</dbReference>
<dbReference type="EMBL" id="QJKF01000001">
    <property type="protein sequence ID" value="PXX71491.1"/>
    <property type="molecule type" value="Genomic_DNA"/>
</dbReference>
<sequence length="420" mass="45757">MTDFIDATATESVGGPDDTTQPYDFPMARQSSCPFAPPPEYAEMRASNPVAKAKLRWSGKPVWLVSKHEDAKRVLGDTTMSSNWKHPGYPLQVPAPDEIIQMIELPMVAMDPPAHRARRRLLTPELTMQRVQALRPRIQQIVDEHVDAMLAAGGPVDLVQALAFPVPALLFCELLGVPVEDSELFKRVTQTLVRSDVEQDEMMAAQQEMEVYLNQLIAAKESADADDVMHRIIVKNREGGGLDRGDIVNIAKAMLFGGYDTASNMIALGTLVLLEHPDQLAELAADPSLIPGAVEELLRYLSIADSSPARVTTQDVEVGGQLIRAGEGIIVLTGSASRDDEAFADADTFDIHRDARGHSAFGHGIHQCPGANVVRVELEVVFATLLRRIPGLRLAVPMESLSFKSGTLVHGVNGELPVTW</sequence>
<evidence type="ECO:0000313" key="11">
    <source>
        <dbReference type="Proteomes" id="UP000247569"/>
    </source>
</evidence>
<evidence type="ECO:0000256" key="2">
    <source>
        <dbReference type="ARBA" id="ARBA00010617"/>
    </source>
</evidence>
<dbReference type="InterPro" id="IPR002397">
    <property type="entry name" value="Cyt_P450_B"/>
</dbReference>
<evidence type="ECO:0000256" key="8">
    <source>
        <dbReference type="RuleBase" id="RU000461"/>
    </source>
</evidence>
<comment type="cofactor">
    <cofactor evidence="1">
        <name>heme</name>
        <dbReference type="ChEBI" id="CHEBI:30413"/>
    </cofactor>
</comment>
<evidence type="ECO:0000313" key="10">
    <source>
        <dbReference type="EMBL" id="PXX71491.1"/>
    </source>
</evidence>
<keyword evidence="3 8" id="KW-0349">Heme</keyword>
<keyword evidence="11" id="KW-1185">Reference proteome</keyword>
<evidence type="ECO:0000256" key="1">
    <source>
        <dbReference type="ARBA" id="ARBA00001971"/>
    </source>
</evidence>
<accession>A0A318KAA4</accession>
<dbReference type="AlphaFoldDB" id="A0A318KAA4"/>
<dbReference type="Gene3D" id="1.10.630.10">
    <property type="entry name" value="Cytochrome P450"/>
    <property type="match status" value="1"/>
</dbReference>
<name>A0A318KAA4_9NOCA</name>
<dbReference type="InterPro" id="IPR001128">
    <property type="entry name" value="Cyt_P450"/>
</dbReference>
<keyword evidence="5 8" id="KW-0560">Oxidoreductase</keyword>
<evidence type="ECO:0000256" key="4">
    <source>
        <dbReference type="ARBA" id="ARBA00022723"/>
    </source>
</evidence>
<dbReference type="GO" id="GO:0020037">
    <property type="term" value="F:heme binding"/>
    <property type="evidence" value="ECO:0007669"/>
    <property type="project" value="InterPro"/>
</dbReference>
<dbReference type="GO" id="GO:0016705">
    <property type="term" value="F:oxidoreductase activity, acting on paired donors, with incorporation or reduction of molecular oxygen"/>
    <property type="evidence" value="ECO:0007669"/>
    <property type="project" value="InterPro"/>
</dbReference>
<dbReference type="RefSeq" id="WP_110293350.1">
    <property type="nucleotide sequence ID" value="NZ_QJKF01000001.1"/>
</dbReference>
<dbReference type="OrthoDB" id="3664945at2"/>
<dbReference type="PROSITE" id="PS00086">
    <property type="entry name" value="CYTOCHROME_P450"/>
    <property type="match status" value="1"/>
</dbReference>
<evidence type="ECO:0000256" key="6">
    <source>
        <dbReference type="ARBA" id="ARBA00023004"/>
    </source>
</evidence>
<dbReference type="InterPro" id="IPR036396">
    <property type="entry name" value="Cyt_P450_sf"/>
</dbReference>
<comment type="similarity">
    <text evidence="2 8">Belongs to the cytochrome P450 family.</text>
</comment>
<dbReference type="FunFam" id="1.10.630.10:FF:000018">
    <property type="entry name" value="Cytochrome P450 monooxygenase"/>
    <property type="match status" value="1"/>
</dbReference>
<dbReference type="Pfam" id="PF00067">
    <property type="entry name" value="p450"/>
    <property type="match status" value="1"/>
</dbReference>
<protein>
    <submittedName>
        <fullName evidence="10">Cytochrome P450</fullName>
    </submittedName>
</protein>
<evidence type="ECO:0000256" key="9">
    <source>
        <dbReference type="SAM" id="MobiDB-lite"/>
    </source>
</evidence>
<evidence type="ECO:0000256" key="3">
    <source>
        <dbReference type="ARBA" id="ARBA00022617"/>
    </source>
</evidence>
<comment type="caution">
    <text evidence="10">The sequence shown here is derived from an EMBL/GenBank/DDBJ whole genome shotgun (WGS) entry which is preliminary data.</text>
</comment>
<reference evidence="10 11" key="1">
    <citation type="submission" date="2018-05" db="EMBL/GenBank/DDBJ databases">
        <title>Genomic Encyclopedia of Type Strains, Phase IV (KMG-IV): sequencing the most valuable type-strain genomes for metagenomic binning, comparative biology and taxonomic classification.</title>
        <authorList>
            <person name="Goeker M."/>
        </authorList>
    </citation>
    <scope>NUCLEOTIDE SEQUENCE [LARGE SCALE GENOMIC DNA]</scope>
    <source>
        <strain evidence="10 11">DSM 44704</strain>
    </source>
</reference>
<evidence type="ECO:0000256" key="7">
    <source>
        <dbReference type="ARBA" id="ARBA00023033"/>
    </source>
</evidence>
<dbReference type="GO" id="GO:0004497">
    <property type="term" value="F:monooxygenase activity"/>
    <property type="evidence" value="ECO:0007669"/>
    <property type="project" value="UniProtKB-KW"/>
</dbReference>
<evidence type="ECO:0000256" key="5">
    <source>
        <dbReference type="ARBA" id="ARBA00023002"/>
    </source>
</evidence>
<keyword evidence="6 8" id="KW-0408">Iron</keyword>
<keyword evidence="4 8" id="KW-0479">Metal-binding</keyword>
<proteinExistence type="inferred from homology"/>
<feature type="region of interest" description="Disordered" evidence="9">
    <location>
        <begin position="1"/>
        <end position="21"/>
    </location>
</feature>
<organism evidence="10 11">
    <name type="scientific">Nocardia tenerifensis</name>
    <dbReference type="NCBI Taxonomy" id="228006"/>
    <lineage>
        <taxon>Bacteria</taxon>
        <taxon>Bacillati</taxon>
        <taxon>Actinomycetota</taxon>
        <taxon>Actinomycetes</taxon>
        <taxon>Mycobacteriales</taxon>
        <taxon>Nocardiaceae</taxon>
        <taxon>Nocardia</taxon>
    </lineage>
</organism>
<dbReference type="CDD" id="cd11030">
    <property type="entry name" value="CYP105-like"/>
    <property type="match status" value="1"/>
</dbReference>
<keyword evidence="7 8" id="KW-0503">Monooxygenase</keyword>
<dbReference type="PANTHER" id="PTHR46696">
    <property type="entry name" value="P450, PUTATIVE (EUROFUNG)-RELATED"/>
    <property type="match status" value="1"/>
</dbReference>
<dbReference type="PRINTS" id="PR00359">
    <property type="entry name" value="BP450"/>
</dbReference>
<dbReference type="Proteomes" id="UP000247569">
    <property type="component" value="Unassembled WGS sequence"/>
</dbReference>
<dbReference type="PANTHER" id="PTHR46696:SF1">
    <property type="entry name" value="CYTOCHROME P450 YJIB-RELATED"/>
    <property type="match status" value="1"/>
</dbReference>
<gene>
    <name evidence="10" type="ORF">DFR70_101925</name>
</gene>
<dbReference type="InterPro" id="IPR017972">
    <property type="entry name" value="Cyt_P450_CS"/>
</dbReference>